<dbReference type="Pfam" id="PF00196">
    <property type="entry name" value="GerE"/>
    <property type="match status" value="1"/>
</dbReference>
<dbReference type="PROSITE" id="PS00622">
    <property type="entry name" value="HTH_LUXR_1"/>
    <property type="match status" value="1"/>
</dbReference>
<dbReference type="Gene3D" id="1.10.10.10">
    <property type="entry name" value="Winged helix-like DNA-binding domain superfamily/Winged helix DNA-binding domain"/>
    <property type="match status" value="1"/>
</dbReference>
<evidence type="ECO:0000313" key="6">
    <source>
        <dbReference type="Proteomes" id="UP000253628"/>
    </source>
</evidence>
<keyword evidence="2" id="KW-0238">DNA-binding</keyword>
<dbReference type="PROSITE" id="PS50043">
    <property type="entry name" value="HTH_LUXR_2"/>
    <property type="match status" value="1"/>
</dbReference>
<dbReference type="CDD" id="cd06170">
    <property type="entry name" value="LuxR_C_like"/>
    <property type="match status" value="1"/>
</dbReference>
<protein>
    <submittedName>
        <fullName evidence="5">LuxR family transcriptional regulator</fullName>
    </submittedName>
</protein>
<gene>
    <name evidence="5" type="ORF">DFR37_103170</name>
</gene>
<dbReference type="SUPFAM" id="SSF46894">
    <property type="entry name" value="C-terminal effector domain of the bipartite response regulators"/>
    <property type="match status" value="1"/>
</dbReference>
<dbReference type="SMART" id="SM00421">
    <property type="entry name" value="HTH_LUXR"/>
    <property type="match status" value="1"/>
</dbReference>
<sequence length="273" mass="29523">MNAWSLSTGTAGGACERDRRTGAGVERLICALGQADFGKSLLHELNEVVYVDFLSVYQLDKKSLPRMFLSSSLHGVDVSADCFKSYQAKLHARDHTFDSAMQLLTPGGLAMTYAHQKQFAPAHRDAIYSRHGILDRLSIVCDGGQDGLLAANLYRFERCPTFGSKDVDAIGQFAATVAACVTKHIAICNQQSQLQGVGHTALAARLGRVHPGLTRRELDVCEGLLIGRTYDGIAVDLGLSVATVKTYRARAFDKLGINFKSQLFAIASGLLDS</sequence>
<dbReference type="GO" id="GO:0003677">
    <property type="term" value="F:DNA binding"/>
    <property type="evidence" value="ECO:0007669"/>
    <property type="project" value="UniProtKB-KW"/>
</dbReference>
<keyword evidence="3" id="KW-0804">Transcription</keyword>
<dbReference type="PANTHER" id="PTHR44688">
    <property type="entry name" value="DNA-BINDING TRANSCRIPTIONAL ACTIVATOR DEVR_DOSR"/>
    <property type="match status" value="1"/>
</dbReference>
<evidence type="ECO:0000256" key="3">
    <source>
        <dbReference type="ARBA" id="ARBA00023163"/>
    </source>
</evidence>
<keyword evidence="6" id="KW-1185">Reference proteome</keyword>
<name>A0A366HG19_9BURK</name>
<dbReference type="EMBL" id="QNRQ01000003">
    <property type="protein sequence ID" value="RBP40829.1"/>
    <property type="molecule type" value="Genomic_DNA"/>
</dbReference>
<evidence type="ECO:0000259" key="4">
    <source>
        <dbReference type="PROSITE" id="PS50043"/>
    </source>
</evidence>
<reference evidence="5 6" key="1">
    <citation type="submission" date="2018-06" db="EMBL/GenBank/DDBJ databases">
        <title>Genomic Encyclopedia of Type Strains, Phase IV (KMG-IV): sequencing the most valuable type-strain genomes for metagenomic binning, comparative biology and taxonomic classification.</title>
        <authorList>
            <person name="Goeker M."/>
        </authorList>
    </citation>
    <scope>NUCLEOTIDE SEQUENCE [LARGE SCALE GENOMIC DNA]</scope>
    <source>
        <strain evidence="5 6">DSM 25520</strain>
    </source>
</reference>
<dbReference type="InterPro" id="IPR016032">
    <property type="entry name" value="Sig_transdc_resp-reg_C-effctor"/>
</dbReference>
<dbReference type="PANTHER" id="PTHR44688:SF16">
    <property type="entry name" value="DNA-BINDING TRANSCRIPTIONAL ACTIVATOR DEVR_DOSR"/>
    <property type="match status" value="1"/>
</dbReference>
<evidence type="ECO:0000313" key="5">
    <source>
        <dbReference type="EMBL" id="RBP40829.1"/>
    </source>
</evidence>
<dbReference type="InterPro" id="IPR000792">
    <property type="entry name" value="Tscrpt_reg_LuxR_C"/>
</dbReference>
<proteinExistence type="predicted"/>
<organism evidence="5 6">
    <name type="scientific">Eoetvoesiella caeni</name>
    <dbReference type="NCBI Taxonomy" id="645616"/>
    <lineage>
        <taxon>Bacteria</taxon>
        <taxon>Pseudomonadati</taxon>
        <taxon>Pseudomonadota</taxon>
        <taxon>Betaproteobacteria</taxon>
        <taxon>Burkholderiales</taxon>
        <taxon>Alcaligenaceae</taxon>
        <taxon>Eoetvoesiella</taxon>
    </lineage>
</organism>
<keyword evidence="1" id="KW-0805">Transcription regulation</keyword>
<dbReference type="Proteomes" id="UP000253628">
    <property type="component" value="Unassembled WGS sequence"/>
</dbReference>
<dbReference type="PRINTS" id="PR00038">
    <property type="entry name" value="HTHLUXR"/>
</dbReference>
<dbReference type="GO" id="GO:0006355">
    <property type="term" value="P:regulation of DNA-templated transcription"/>
    <property type="evidence" value="ECO:0007669"/>
    <property type="project" value="InterPro"/>
</dbReference>
<feature type="domain" description="HTH luxR-type" evidence="4">
    <location>
        <begin position="206"/>
        <end position="271"/>
    </location>
</feature>
<evidence type="ECO:0000256" key="2">
    <source>
        <dbReference type="ARBA" id="ARBA00023125"/>
    </source>
</evidence>
<evidence type="ECO:0000256" key="1">
    <source>
        <dbReference type="ARBA" id="ARBA00023015"/>
    </source>
</evidence>
<comment type="caution">
    <text evidence="5">The sequence shown here is derived from an EMBL/GenBank/DDBJ whole genome shotgun (WGS) entry which is preliminary data.</text>
</comment>
<accession>A0A366HG19</accession>
<dbReference type="AlphaFoldDB" id="A0A366HG19"/>
<dbReference type="InterPro" id="IPR036388">
    <property type="entry name" value="WH-like_DNA-bd_sf"/>
</dbReference>